<keyword evidence="2" id="KW-0812">Transmembrane</keyword>
<evidence type="ECO:0000313" key="4">
    <source>
        <dbReference type="Proteomes" id="UP000318431"/>
    </source>
</evidence>
<dbReference type="RefSeq" id="WP_145652335.1">
    <property type="nucleotide sequence ID" value="NZ_VLLB01000011.1"/>
</dbReference>
<evidence type="ECO:0000313" key="3">
    <source>
        <dbReference type="EMBL" id="TWI61489.1"/>
    </source>
</evidence>
<reference evidence="3 4" key="1">
    <citation type="journal article" date="2015" name="Stand. Genomic Sci.">
        <title>Genomic Encyclopedia of Bacterial and Archaeal Type Strains, Phase III: the genomes of soil and plant-associated and newly described type strains.</title>
        <authorList>
            <person name="Whitman W.B."/>
            <person name="Woyke T."/>
            <person name="Klenk H.P."/>
            <person name="Zhou Y."/>
            <person name="Lilburn T.G."/>
            <person name="Beck B.J."/>
            <person name="De Vos P."/>
            <person name="Vandamme P."/>
            <person name="Eisen J.A."/>
            <person name="Garrity G."/>
            <person name="Hugenholtz P."/>
            <person name="Kyrpides N.C."/>
        </authorList>
    </citation>
    <scope>NUCLEOTIDE SEQUENCE [LARGE SCALE GENOMIC DNA]</scope>
    <source>
        <strain evidence="3 4">CGMCC 1.10822</strain>
    </source>
</reference>
<evidence type="ECO:0000256" key="1">
    <source>
        <dbReference type="SAM" id="MobiDB-lite"/>
    </source>
</evidence>
<organism evidence="3 4">
    <name type="scientific">Pseudoduganella lurida</name>
    <dbReference type="NCBI Taxonomy" id="1036180"/>
    <lineage>
        <taxon>Bacteria</taxon>
        <taxon>Pseudomonadati</taxon>
        <taxon>Pseudomonadota</taxon>
        <taxon>Betaproteobacteria</taxon>
        <taxon>Burkholderiales</taxon>
        <taxon>Oxalobacteraceae</taxon>
        <taxon>Telluria group</taxon>
        <taxon>Pseudoduganella</taxon>
    </lineage>
</organism>
<dbReference type="Proteomes" id="UP000318431">
    <property type="component" value="Unassembled WGS sequence"/>
</dbReference>
<name>A0A562QXE0_9BURK</name>
<dbReference type="OrthoDB" id="8759921at2"/>
<comment type="caution">
    <text evidence="3">The sequence shown here is derived from an EMBL/GenBank/DDBJ whole genome shotgun (WGS) entry which is preliminary data.</text>
</comment>
<evidence type="ECO:0000256" key="2">
    <source>
        <dbReference type="SAM" id="Phobius"/>
    </source>
</evidence>
<gene>
    <name evidence="3" type="ORF">IP91_04569</name>
</gene>
<keyword evidence="4" id="KW-1185">Reference proteome</keyword>
<sequence length="75" mass="7490">MTLYQKIPTTTARIDPLTVVAVGGVILLSLAATIAIIGWLPDAGRQLPSPIPGGAARAASSPTLALDAPAQSAEA</sequence>
<accession>A0A562QXE0</accession>
<feature type="region of interest" description="Disordered" evidence="1">
    <location>
        <begin position="50"/>
        <end position="75"/>
    </location>
</feature>
<dbReference type="EMBL" id="VLLB01000011">
    <property type="protein sequence ID" value="TWI61489.1"/>
    <property type="molecule type" value="Genomic_DNA"/>
</dbReference>
<keyword evidence="2" id="KW-0472">Membrane</keyword>
<protein>
    <submittedName>
        <fullName evidence="3">Uncharacterized protein</fullName>
    </submittedName>
</protein>
<dbReference type="AlphaFoldDB" id="A0A562QXE0"/>
<proteinExistence type="predicted"/>
<keyword evidence="2" id="KW-1133">Transmembrane helix</keyword>
<feature type="transmembrane region" description="Helical" evidence="2">
    <location>
        <begin position="20"/>
        <end position="40"/>
    </location>
</feature>